<dbReference type="EMBL" id="LNCD01000042">
    <property type="protein sequence ID" value="KWV56132.1"/>
    <property type="molecule type" value="Genomic_DNA"/>
</dbReference>
<dbReference type="Proteomes" id="UP000068164">
    <property type="component" value="Unassembled WGS sequence"/>
</dbReference>
<accession>A0A125Q937</accession>
<proteinExistence type="predicted"/>
<dbReference type="RefSeq" id="WP_062369409.1">
    <property type="nucleotide sequence ID" value="NZ_LNCD01000042.1"/>
</dbReference>
<dbReference type="OrthoDB" id="9811671at2"/>
<evidence type="ECO:0000256" key="1">
    <source>
        <dbReference type="SAM" id="SignalP"/>
    </source>
</evidence>
<dbReference type="Gene3D" id="2.40.128.520">
    <property type="match status" value="1"/>
</dbReference>
<gene>
    <name evidence="3" type="ORF">AS026_34985</name>
</gene>
<comment type="caution">
    <text evidence="3">The sequence shown here is derived from an EMBL/GenBank/DDBJ whole genome shotgun (WGS) entry which is preliminary data.</text>
</comment>
<dbReference type="AlphaFoldDB" id="A0A125Q937"/>
<dbReference type="Pfam" id="PF09917">
    <property type="entry name" value="DUF2147"/>
    <property type="match status" value="1"/>
</dbReference>
<dbReference type="InterPro" id="IPR019223">
    <property type="entry name" value="DUF2147"/>
</dbReference>
<feature type="signal peptide" evidence="1">
    <location>
        <begin position="1"/>
        <end position="20"/>
    </location>
</feature>
<organism evidence="3 4">
    <name type="scientific">Rhizobium altiplani</name>
    <dbReference type="NCBI Taxonomy" id="1864509"/>
    <lineage>
        <taxon>Bacteria</taxon>
        <taxon>Pseudomonadati</taxon>
        <taxon>Pseudomonadota</taxon>
        <taxon>Alphaproteobacteria</taxon>
        <taxon>Hyphomicrobiales</taxon>
        <taxon>Rhizobiaceae</taxon>
        <taxon>Rhizobium/Agrobacterium group</taxon>
        <taxon>Rhizobium</taxon>
    </lineage>
</organism>
<name>A0A125Q937_9HYPH</name>
<sequence length="112" mass="12006">MLRLALITAPMALVTFTALAQEPVVGNWKTQVGTTATIDECAQGYCITMKTGNNAGRRIGSFKGSNGNFTGSIVEPESKKTFTGVLTLSGDTVRMRGCTMKVICVSLIWTRL</sequence>
<feature type="domain" description="DUF2147" evidence="2">
    <location>
        <begin position="63"/>
        <end position="111"/>
    </location>
</feature>
<reference evidence="3 4" key="1">
    <citation type="submission" date="2015-11" db="EMBL/GenBank/DDBJ databases">
        <title>Draft Genome Sequence of the Strain BR 10423 (Rhizobium sp.) isolated from nodules of Mimosa pudica.</title>
        <authorList>
            <person name="Barauna A.C."/>
            <person name="Zilli J.E."/>
            <person name="Simoes-Araujo J.L."/>
            <person name="Reis V.M."/>
            <person name="James E.K."/>
            <person name="Reis F.B.Jr."/>
            <person name="Rouws L.F."/>
            <person name="Passos S.R."/>
            <person name="Gois S.R."/>
        </authorList>
    </citation>
    <scope>NUCLEOTIDE SEQUENCE [LARGE SCALE GENOMIC DNA]</scope>
    <source>
        <strain evidence="3 4">BR10423</strain>
    </source>
</reference>
<evidence type="ECO:0000313" key="3">
    <source>
        <dbReference type="EMBL" id="KWV56132.1"/>
    </source>
</evidence>
<keyword evidence="1" id="KW-0732">Signal</keyword>
<protein>
    <recommendedName>
        <fullName evidence="2">DUF2147 domain-containing protein</fullName>
    </recommendedName>
</protein>
<keyword evidence="4" id="KW-1185">Reference proteome</keyword>
<evidence type="ECO:0000259" key="2">
    <source>
        <dbReference type="Pfam" id="PF09917"/>
    </source>
</evidence>
<feature type="chain" id="PRO_5007179000" description="DUF2147 domain-containing protein" evidence="1">
    <location>
        <begin position="21"/>
        <end position="112"/>
    </location>
</feature>
<evidence type="ECO:0000313" key="4">
    <source>
        <dbReference type="Proteomes" id="UP000068164"/>
    </source>
</evidence>